<protein>
    <submittedName>
        <fullName evidence="12">Serine protease family</fullName>
    </submittedName>
</protein>
<feature type="compositionally biased region" description="Basic and acidic residues" evidence="9">
    <location>
        <begin position="453"/>
        <end position="470"/>
    </location>
</feature>
<comment type="similarity">
    <text evidence="2">Belongs to the peptidase S1 family.</text>
</comment>
<dbReference type="InterPro" id="IPR001314">
    <property type="entry name" value="Peptidase_S1A"/>
</dbReference>
<dbReference type="PANTHER" id="PTHR24276:SF98">
    <property type="entry name" value="FI18310P1-RELATED"/>
    <property type="match status" value="1"/>
</dbReference>
<evidence type="ECO:0000256" key="6">
    <source>
        <dbReference type="ARBA" id="ARBA00023157"/>
    </source>
</evidence>
<organism evidence="12 13">
    <name type="scientific">Plasmopara halstedii</name>
    <name type="common">Downy mildew of sunflower</name>
    <dbReference type="NCBI Taxonomy" id="4781"/>
    <lineage>
        <taxon>Eukaryota</taxon>
        <taxon>Sar</taxon>
        <taxon>Stramenopiles</taxon>
        <taxon>Oomycota</taxon>
        <taxon>Peronosporomycetes</taxon>
        <taxon>Peronosporales</taxon>
        <taxon>Peronosporaceae</taxon>
        <taxon>Plasmopara</taxon>
    </lineage>
</organism>
<feature type="compositionally biased region" description="Low complexity" evidence="9">
    <location>
        <begin position="289"/>
        <end position="299"/>
    </location>
</feature>
<dbReference type="GO" id="GO:0006508">
    <property type="term" value="P:proteolysis"/>
    <property type="evidence" value="ECO:0007669"/>
    <property type="project" value="UniProtKB-KW"/>
</dbReference>
<reference evidence="13" key="1">
    <citation type="submission" date="2014-09" db="EMBL/GenBank/DDBJ databases">
        <authorList>
            <person name="Sharma Rahul"/>
            <person name="Thines Marco"/>
        </authorList>
    </citation>
    <scope>NUCLEOTIDE SEQUENCE [LARGE SCALE GENOMIC DNA]</scope>
</reference>
<dbReference type="Gene3D" id="2.40.10.10">
    <property type="entry name" value="Trypsin-like serine proteases"/>
    <property type="match status" value="1"/>
</dbReference>
<sequence>MKTLLIGAFTATVASLSAASYGYSFSDTSMVETKERSTDITKNAENHIYGGTAADVRDYPSLASLRDSIFQQTFCAGALIHPQFILTAGHCIRHTEFDIVATFGTNDSAGDSSGHAITVPVATGFRHPMYRKKQHLYDVGLLKLEKPIRRPLAKLCARDGSDNEIGTEGTVVGWGKTEDSKDMGSPILEKLVLPIISNAECGKFEKYIGRITEGMLCAGVGNGLDTCNGDSGGPFFVKKNILVGCVSWGSTCGQQPGVFTRLTYVMDYIEDILNGGDGSKFYVESSFSDSASGSMSEAARSSDLTPEDEDDPQSSNTSDDAKKNILGSKDALKSVQDTDSNDQHSGSDATFDATSGSDKTVHKKNDLEHFMEILNQSPEDSEDIDSKVAAIMEDVPPMSSSDSSGLFIPPEVLKAFGVIGQTRYSDDLVSNTDDAEQMELFDVKSGNNIENDEPVKAKKTSQEMTHEAVVPRDSTTNTDYSVQQMDTAEQVSDL</sequence>
<keyword evidence="5" id="KW-0843">Virulence</keyword>
<keyword evidence="8" id="KW-0720">Serine protease</keyword>
<evidence type="ECO:0000256" key="8">
    <source>
        <dbReference type="RuleBase" id="RU363034"/>
    </source>
</evidence>
<dbReference type="SUPFAM" id="SSF50494">
    <property type="entry name" value="Trypsin-like serine proteases"/>
    <property type="match status" value="1"/>
</dbReference>
<feature type="compositionally biased region" description="Polar residues" evidence="9">
    <location>
        <begin position="473"/>
        <end position="494"/>
    </location>
</feature>
<dbReference type="PROSITE" id="PS50240">
    <property type="entry name" value="TRYPSIN_DOM"/>
    <property type="match status" value="1"/>
</dbReference>
<dbReference type="InterPro" id="IPR033116">
    <property type="entry name" value="TRYPSIN_SER"/>
</dbReference>
<keyword evidence="13" id="KW-1185">Reference proteome</keyword>
<feature type="compositionally biased region" description="Polar residues" evidence="9">
    <location>
        <begin position="335"/>
        <end position="358"/>
    </location>
</feature>
<comment type="subcellular location">
    <subcellularLocation>
        <location evidence="1">Secreted</location>
    </subcellularLocation>
</comment>
<dbReference type="PROSITE" id="PS00135">
    <property type="entry name" value="TRYPSIN_SER"/>
    <property type="match status" value="1"/>
</dbReference>
<keyword evidence="3" id="KW-0964">Secreted</keyword>
<accession>A0A0P1ACV7</accession>
<dbReference type="PANTHER" id="PTHR24276">
    <property type="entry name" value="POLYSERASE-RELATED"/>
    <property type="match status" value="1"/>
</dbReference>
<feature type="chain" id="PRO_5006058565" evidence="10">
    <location>
        <begin position="20"/>
        <end position="494"/>
    </location>
</feature>
<evidence type="ECO:0000256" key="7">
    <source>
        <dbReference type="ARBA" id="ARBA00023180"/>
    </source>
</evidence>
<proteinExistence type="inferred from homology"/>
<evidence type="ECO:0000256" key="1">
    <source>
        <dbReference type="ARBA" id="ARBA00004613"/>
    </source>
</evidence>
<keyword evidence="7" id="KW-0325">Glycoprotein</keyword>
<keyword evidence="8 12" id="KW-0645">Protease</keyword>
<dbReference type="InterPro" id="IPR009003">
    <property type="entry name" value="Peptidase_S1_PA"/>
</dbReference>
<keyword evidence="8" id="KW-0378">Hydrolase</keyword>
<evidence type="ECO:0000256" key="3">
    <source>
        <dbReference type="ARBA" id="ARBA00022525"/>
    </source>
</evidence>
<dbReference type="STRING" id="4781.A0A0P1ACV7"/>
<keyword evidence="4 10" id="KW-0732">Signal</keyword>
<name>A0A0P1ACV7_PLAHL</name>
<dbReference type="SMART" id="SM00020">
    <property type="entry name" value="Tryp_SPc"/>
    <property type="match status" value="1"/>
</dbReference>
<dbReference type="AlphaFoldDB" id="A0A0P1ACV7"/>
<dbReference type="EMBL" id="CCYD01000322">
    <property type="protein sequence ID" value="CEG38767.1"/>
    <property type="molecule type" value="Genomic_DNA"/>
</dbReference>
<feature type="domain" description="Peptidase S1" evidence="11">
    <location>
        <begin position="48"/>
        <end position="274"/>
    </location>
</feature>
<evidence type="ECO:0000256" key="10">
    <source>
        <dbReference type="SAM" id="SignalP"/>
    </source>
</evidence>
<keyword evidence="6" id="KW-1015">Disulfide bond</keyword>
<dbReference type="Proteomes" id="UP000054928">
    <property type="component" value="Unassembled WGS sequence"/>
</dbReference>
<dbReference type="InterPro" id="IPR018114">
    <property type="entry name" value="TRYPSIN_HIS"/>
</dbReference>
<dbReference type="Pfam" id="PF00089">
    <property type="entry name" value="Trypsin"/>
    <property type="match status" value="1"/>
</dbReference>
<evidence type="ECO:0000313" key="13">
    <source>
        <dbReference type="Proteomes" id="UP000054928"/>
    </source>
</evidence>
<feature type="region of interest" description="Disordered" evidence="9">
    <location>
        <begin position="289"/>
        <end position="360"/>
    </location>
</feature>
<evidence type="ECO:0000256" key="9">
    <source>
        <dbReference type="SAM" id="MobiDB-lite"/>
    </source>
</evidence>
<evidence type="ECO:0000256" key="4">
    <source>
        <dbReference type="ARBA" id="ARBA00022729"/>
    </source>
</evidence>
<evidence type="ECO:0000256" key="5">
    <source>
        <dbReference type="ARBA" id="ARBA00023026"/>
    </source>
</evidence>
<dbReference type="PRINTS" id="PR00722">
    <property type="entry name" value="CHYMOTRYPSIN"/>
</dbReference>
<feature type="region of interest" description="Disordered" evidence="9">
    <location>
        <begin position="445"/>
        <end position="494"/>
    </location>
</feature>
<evidence type="ECO:0000256" key="2">
    <source>
        <dbReference type="ARBA" id="ARBA00007664"/>
    </source>
</evidence>
<dbReference type="RefSeq" id="XP_024575136.1">
    <property type="nucleotide sequence ID" value="XM_024724239.1"/>
</dbReference>
<dbReference type="GO" id="GO:0004252">
    <property type="term" value="F:serine-type endopeptidase activity"/>
    <property type="evidence" value="ECO:0007669"/>
    <property type="project" value="InterPro"/>
</dbReference>
<dbReference type="OrthoDB" id="120597at2759"/>
<evidence type="ECO:0000259" key="11">
    <source>
        <dbReference type="PROSITE" id="PS50240"/>
    </source>
</evidence>
<dbReference type="CDD" id="cd00190">
    <property type="entry name" value="Tryp_SPc"/>
    <property type="match status" value="1"/>
</dbReference>
<feature type="signal peptide" evidence="10">
    <location>
        <begin position="1"/>
        <end position="19"/>
    </location>
</feature>
<dbReference type="InterPro" id="IPR043504">
    <property type="entry name" value="Peptidase_S1_PA_chymotrypsin"/>
</dbReference>
<dbReference type="InterPro" id="IPR001254">
    <property type="entry name" value="Trypsin_dom"/>
</dbReference>
<dbReference type="InterPro" id="IPR050430">
    <property type="entry name" value="Peptidase_S1"/>
</dbReference>
<dbReference type="OMA" id="NDYREDE"/>
<evidence type="ECO:0000313" key="12">
    <source>
        <dbReference type="EMBL" id="CEG38767.1"/>
    </source>
</evidence>
<dbReference type="PROSITE" id="PS00134">
    <property type="entry name" value="TRYPSIN_HIS"/>
    <property type="match status" value="1"/>
</dbReference>
<dbReference type="GeneID" id="36403876"/>
<dbReference type="GO" id="GO:0005576">
    <property type="term" value="C:extracellular region"/>
    <property type="evidence" value="ECO:0007669"/>
    <property type="project" value="UniProtKB-SubCell"/>
</dbReference>